<evidence type="ECO:0000313" key="2">
    <source>
        <dbReference type="EMBL" id="GLZ77479.1"/>
    </source>
</evidence>
<reference evidence="2" key="1">
    <citation type="submission" date="2023-03" db="EMBL/GenBank/DDBJ databases">
        <title>Actinorhabdospora filicis NBRC 111898.</title>
        <authorList>
            <person name="Ichikawa N."/>
            <person name="Sato H."/>
            <person name="Tonouchi N."/>
        </authorList>
    </citation>
    <scope>NUCLEOTIDE SEQUENCE</scope>
    <source>
        <strain evidence="2">NBRC 111898</strain>
    </source>
</reference>
<sequence>MPTAVSGRGGQPLGDRRFTPAAATVKVTAPNRTGEFVYARATGHEVALVPTMFRVPLTSGWERYGAGHRLAVGGHIVAAFPARRAP</sequence>
<comment type="caution">
    <text evidence="2">The sequence shown here is derived from an EMBL/GenBank/DDBJ whole genome shotgun (WGS) entry which is preliminary data.</text>
</comment>
<dbReference type="AlphaFoldDB" id="A0A9W6W8D3"/>
<evidence type="ECO:0000256" key="1">
    <source>
        <dbReference type="SAM" id="MobiDB-lite"/>
    </source>
</evidence>
<organism evidence="2 3">
    <name type="scientific">Actinorhabdospora filicis</name>
    <dbReference type="NCBI Taxonomy" id="1785913"/>
    <lineage>
        <taxon>Bacteria</taxon>
        <taxon>Bacillati</taxon>
        <taxon>Actinomycetota</taxon>
        <taxon>Actinomycetes</taxon>
        <taxon>Micromonosporales</taxon>
        <taxon>Micromonosporaceae</taxon>
        <taxon>Actinorhabdospora</taxon>
    </lineage>
</organism>
<proteinExistence type="predicted"/>
<evidence type="ECO:0000313" key="3">
    <source>
        <dbReference type="Proteomes" id="UP001165079"/>
    </source>
</evidence>
<accession>A0A9W6W8D3</accession>
<gene>
    <name evidence="2" type="ORF">Afil01_22860</name>
</gene>
<dbReference type="Proteomes" id="UP001165079">
    <property type="component" value="Unassembled WGS sequence"/>
</dbReference>
<keyword evidence="3" id="KW-1185">Reference proteome</keyword>
<feature type="region of interest" description="Disordered" evidence="1">
    <location>
        <begin position="1"/>
        <end position="21"/>
    </location>
</feature>
<name>A0A9W6W8D3_9ACTN</name>
<protein>
    <submittedName>
        <fullName evidence="2">Uncharacterized protein</fullName>
    </submittedName>
</protein>
<dbReference type="EMBL" id="BSTX01000001">
    <property type="protein sequence ID" value="GLZ77479.1"/>
    <property type="molecule type" value="Genomic_DNA"/>
</dbReference>